<gene>
    <name evidence="2" type="ORF">XENOCAPTIV_017618</name>
</gene>
<reference evidence="2 3" key="1">
    <citation type="submission" date="2021-06" db="EMBL/GenBank/DDBJ databases">
        <authorList>
            <person name="Palmer J.M."/>
        </authorList>
    </citation>
    <scope>NUCLEOTIDE SEQUENCE [LARGE SCALE GENOMIC DNA]</scope>
    <source>
        <strain evidence="2 3">XC_2019</strain>
        <tissue evidence="2">Muscle</tissue>
    </source>
</reference>
<comment type="caution">
    <text evidence="2">The sequence shown here is derived from an EMBL/GenBank/DDBJ whole genome shotgun (WGS) entry which is preliminary data.</text>
</comment>
<dbReference type="Gene3D" id="1.25.10.10">
    <property type="entry name" value="Leucine-rich Repeat Variant"/>
    <property type="match status" value="1"/>
</dbReference>
<proteinExistence type="inferred from homology"/>
<evidence type="ECO:0008006" key="4">
    <source>
        <dbReference type="Google" id="ProtNLM"/>
    </source>
</evidence>
<feature type="non-terminal residue" evidence="2">
    <location>
        <position position="1"/>
    </location>
</feature>
<evidence type="ECO:0000313" key="2">
    <source>
        <dbReference type="EMBL" id="MEQ2193910.1"/>
    </source>
</evidence>
<dbReference type="InterPro" id="IPR011989">
    <property type="entry name" value="ARM-like"/>
</dbReference>
<dbReference type="SMART" id="SM00185">
    <property type="entry name" value="ARM"/>
    <property type="match status" value="2"/>
</dbReference>
<protein>
    <recommendedName>
        <fullName evidence="4">Junction plakoglobin</fullName>
    </recommendedName>
</protein>
<comment type="similarity">
    <text evidence="1">Belongs to the beta-catenin family.</text>
</comment>
<organism evidence="2 3">
    <name type="scientific">Xenoophorus captivus</name>
    <dbReference type="NCBI Taxonomy" id="1517983"/>
    <lineage>
        <taxon>Eukaryota</taxon>
        <taxon>Metazoa</taxon>
        <taxon>Chordata</taxon>
        <taxon>Craniata</taxon>
        <taxon>Vertebrata</taxon>
        <taxon>Euteleostomi</taxon>
        <taxon>Actinopterygii</taxon>
        <taxon>Neopterygii</taxon>
        <taxon>Teleostei</taxon>
        <taxon>Neoteleostei</taxon>
        <taxon>Acanthomorphata</taxon>
        <taxon>Ovalentaria</taxon>
        <taxon>Atherinomorphae</taxon>
        <taxon>Cyprinodontiformes</taxon>
        <taxon>Goodeidae</taxon>
        <taxon>Xenoophorus</taxon>
    </lineage>
</organism>
<dbReference type="Proteomes" id="UP001434883">
    <property type="component" value="Unassembled WGS sequence"/>
</dbReference>
<dbReference type="Pfam" id="PF00514">
    <property type="entry name" value="Arm"/>
    <property type="match status" value="1"/>
</dbReference>
<name>A0ABV0QDR4_9TELE</name>
<dbReference type="PANTHER" id="PTHR45976">
    <property type="entry name" value="ARMADILLO SEGMENT POLARITY PROTEIN"/>
    <property type="match status" value="1"/>
</dbReference>
<dbReference type="EMBL" id="JAHRIN010008770">
    <property type="protein sequence ID" value="MEQ2193910.1"/>
    <property type="molecule type" value="Genomic_DNA"/>
</dbReference>
<accession>A0ABV0QDR4</accession>
<sequence>AAVGLIRNLALCPENQGPLRDTGTIPLRMEEIVEGCTGALHILARDPINREEIASLDVIPLFVQLLYCLIDNVKRVAAGALSTYAAAVLFRISEDKNLDYKRRISVELTHSLFKHDPAAWEQIFITYNVKTPCSGGLPLNF</sequence>
<evidence type="ECO:0000256" key="1">
    <source>
        <dbReference type="ARBA" id="ARBA00005462"/>
    </source>
</evidence>
<evidence type="ECO:0000313" key="3">
    <source>
        <dbReference type="Proteomes" id="UP001434883"/>
    </source>
</evidence>
<dbReference type="SUPFAM" id="SSF48371">
    <property type="entry name" value="ARM repeat"/>
    <property type="match status" value="1"/>
</dbReference>
<dbReference type="InterPro" id="IPR016024">
    <property type="entry name" value="ARM-type_fold"/>
</dbReference>
<keyword evidence="3" id="KW-1185">Reference proteome</keyword>
<dbReference type="InterPro" id="IPR013284">
    <property type="entry name" value="Beta-catenin"/>
</dbReference>
<dbReference type="InterPro" id="IPR000225">
    <property type="entry name" value="Armadillo"/>
</dbReference>